<dbReference type="Proteomes" id="UP001060215">
    <property type="component" value="Chromosome 14"/>
</dbReference>
<proteinExistence type="predicted"/>
<evidence type="ECO:0000313" key="2">
    <source>
        <dbReference type="Proteomes" id="UP001060215"/>
    </source>
</evidence>
<comment type="caution">
    <text evidence="1">The sequence shown here is derived from an EMBL/GenBank/DDBJ whole genome shotgun (WGS) entry which is preliminary data.</text>
</comment>
<keyword evidence="1" id="KW-0675">Receptor</keyword>
<keyword evidence="2" id="KW-1185">Reference proteome</keyword>
<dbReference type="EMBL" id="CM045771">
    <property type="protein sequence ID" value="KAI7990044.1"/>
    <property type="molecule type" value="Genomic_DNA"/>
</dbReference>
<organism evidence="1 2">
    <name type="scientific">Camellia lanceoleosa</name>
    <dbReference type="NCBI Taxonomy" id="1840588"/>
    <lineage>
        <taxon>Eukaryota</taxon>
        <taxon>Viridiplantae</taxon>
        <taxon>Streptophyta</taxon>
        <taxon>Embryophyta</taxon>
        <taxon>Tracheophyta</taxon>
        <taxon>Spermatophyta</taxon>
        <taxon>Magnoliopsida</taxon>
        <taxon>eudicotyledons</taxon>
        <taxon>Gunneridae</taxon>
        <taxon>Pentapetalae</taxon>
        <taxon>asterids</taxon>
        <taxon>Ericales</taxon>
        <taxon>Theaceae</taxon>
        <taxon>Camellia</taxon>
    </lineage>
</organism>
<evidence type="ECO:0000313" key="1">
    <source>
        <dbReference type="EMBL" id="KAI7990044.1"/>
    </source>
</evidence>
<gene>
    <name evidence="1" type="ORF">LOK49_LG13G02855</name>
</gene>
<protein>
    <submittedName>
        <fullName evidence="1">Glutamate receptor 2.6</fullName>
    </submittedName>
</protein>
<accession>A0ACC0FNE0</accession>
<reference evidence="1 2" key="1">
    <citation type="journal article" date="2022" name="Plant J.">
        <title>Chromosome-level genome of Camellia lanceoleosa provides a valuable resource for understanding genome evolution and self-incompatibility.</title>
        <authorList>
            <person name="Gong W."/>
            <person name="Xiao S."/>
            <person name="Wang L."/>
            <person name="Liao Z."/>
            <person name="Chang Y."/>
            <person name="Mo W."/>
            <person name="Hu G."/>
            <person name="Li W."/>
            <person name="Zhao G."/>
            <person name="Zhu H."/>
            <person name="Hu X."/>
            <person name="Ji K."/>
            <person name="Xiang X."/>
            <person name="Song Q."/>
            <person name="Yuan D."/>
            <person name="Jin S."/>
            <person name="Zhang L."/>
        </authorList>
    </citation>
    <scope>NUCLEOTIDE SEQUENCE [LARGE SCALE GENOMIC DNA]</scope>
    <source>
        <strain evidence="1">SQ_2022a</strain>
    </source>
</reference>
<name>A0ACC0FNE0_9ERIC</name>
<sequence length="178" mass="19872">MQADFVIDLGDKAQVPIISFSTTSPSLSSIWSPYFVRATQNDSSQVKAISAIVQAFGWKEVVSIYVNNEFGKGIIPYLTNALLDIDTRVPYRSVISPLATDDQIVEDLYKLMTIQTRVFIVHMDPTLALRLFIKVKEVGMMSEGYVWIITNAMTNELSSMDPSFIDSMEGVLGVKTYV</sequence>